<dbReference type="RefSeq" id="WP_197007015.1">
    <property type="nucleotide sequence ID" value="NZ_BONS01000005.1"/>
</dbReference>
<dbReference type="EMBL" id="JADOUF010000001">
    <property type="protein sequence ID" value="MBG6140477.1"/>
    <property type="molecule type" value="Genomic_DNA"/>
</dbReference>
<organism evidence="1 2">
    <name type="scientific">Longispora fulva</name>
    <dbReference type="NCBI Taxonomy" id="619741"/>
    <lineage>
        <taxon>Bacteria</taxon>
        <taxon>Bacillati</taxon>
        <taxon>Actinomycetota</taxon>
        <taxon>Actinomycetes</taxon>
        <taxon>Micromonosporales</taxon>
        <taxon>Micromonosporaceae</taxon>
        <taxon>Longispora</taxon>
    </lineage>
</organism>
<dbReference type="AlphaFoldDB" id="A0A8J7KZ88"/>
<dbReference type="Proteomes" id="UP000622552">
    <property type="component" value="Unassembled WGS sequence"/>
</dbReference>
<keyword evidence="2" id="KW-1185">Reference proteome</keyword>
<evidence type="ECO:0000313" key="2">
    <source>
        <dbReference type="Proteomes" id="UP000622552"/>
    </source>
</evidence>
<evidence type="ECO:0000313" key="1">
    <source>
        <dbReference type="EMBL" id="MBG6140477.1"/>
    </source>
</evidence>
<accession>A0A8J7KZ88</accession>
<reference evidence="1" key="1">
    <citation type="submission" date="2020-11" db="EMBL/GenBank/DDBJ databases">
        <title>Sequencing the genomes of 1000 actinobacteria strains.</title>
        <authorList>
            <person name="Klenk H.-P."/>
        </authorList>
    </citation>
    <scope>NUCLEOTIDE SEQUENCE</scope>
    <source>
        <strain evidence="1">DSM 45356</strain>
    </source>
</reference>
<name>A0A8J7KZ88_9ACTN</name>
<protein>
    <submittedName>
        <fullName evidence="1">Uncharacterized protein</fullName>
    </submittedName>
</protein>
<sequence length="130" mass="13985">MTQLDLSALAGTKGLITYIFKSATLGDCANGGISSRCDQVTIVGVVDGRNPGRPTVHRLADDSQVFAPAEDRPAVVLFARARYGRILVPATPDLLSRWMAGGTYVAAHDSRLSNLWGGYHALPLHDRTEH</sequence>
<comment type="caution">
    <text evidence="1">The sequence shown here is derived from an EMBL/GenBank/DDBJ whole genome shotgun (WGS) entry which is preliminary data.</text>
</comment>
<proteinExistence type="predicted"/>
<gene>
    <name evidence="1" type="ORF">IW245_006671</name>
</gene>